<proteinExistence type="predicted"/>
<evidence type="ECO:0000313" key="2">
    <source>
        <dbReference type="Proteomes" id="UP000238274"/>
    </source>
</evidence>
<name>A0A2S4WE97_9BASI</name>
<evidence type="ECO:0000313" key="1">
    <source>
        <dbReference type="EMBL" id="POW20037.1"/>
    </source>
</evidence>
<reference evidence="2" key="2">
    <citation type="journal article" date="2018" name="BMC Genomics">
        <title>Genomic insights into host adaptation between the wheat stripe rust pathogen (Puccinia striiformis f. sp. tritici) and the barley stripe rust pathogen (Puccinia striiformis f. sp. hordei).</title>
        <authorList>
            <person name="Xia C."/>
            <person name="Wang M."/>
            <person name="Yin C."/>
            <person name="Cornejo O.E."/>
            <person name="Hulbert S.H."/>
            <person name="Chen X."/>
        </authorList>
    </citation>
    <scope>NUCLEOTIDE SEQUENCE [LARGE SCALE GENOMIC DNA]</scope>
    <source>
        <strain evidence="2">93TX-2</strain>
    </source>
</reference>
<dbReference type="AlphaFoldDB" id="A0A2S4WE97"/>
<reference evidence="2" key="3">
    <citation type="journal article" date="2018" name="Mol. Plant Microbe Interact.">
        <title>Genome sequence resources for the wheat stripe rust pathogen (Puccinia striiformis f. sp. tritici) and the barley stripe rust pathogen (Puccinia striiformis f. sp. hordei).</title>
        <authorList>
            <person name="Xia C."/>
            <person name="Wang M."/>
            <person name="Yin C."/>
            <person name="Cornejo O.E."/>
            <person name="Hulbert S.H."/>
            <person name="Chen X."/>
        </authorList>
    </citation>
    <scope>NUCLEOTIDE SEQUENCE [LARGE SCALE GENOMIC DNA]</scope>
    <source>
        <strain evidence="2">93TX-2</strain>
    </source>
</reference>
<accession>A0A2S4WE97</accession>
<sequence length="83" mass="8818">MPILLICCKGNSCTVSIGGIGQIFGRKLSTCISLFGVRIASTSNHVNRAVASTDIQKNTLPTSHYSPNSVMLILNEPNKGKLS</sequence>
<dbReference type="VEuPathDB" id="FungiDB:PSHT_03956"/>
<dbReference type="EMBL" id="PKSM01000039">
    <property type="protein sequence ID" value="POW20037.1"/>
    <property type="molecule type" value="Genomic_DNA"/>
</dbReference>
<protein>
    <submittedName>
        <fullName evidence="1">Uncharacterized protein</fullName>
    </submittedName>
</protein>
<keyword evidence="2" id="KW-1185">Reference proteome</keyword>
<reference evidence="1 2" key="1">
    <citation type="submission" date="2017-12" db="EMBL/GenBank/DDBJ databases">
        <title>Gene loss provides genomic basis for host adaptation in cereal stripe rust fungi.</title>
        <authorList>
            <person name="Xia C."/>
        </authorList>
    </citation>
    <scope>NUCLEOTIDE SEQUENCE [LARGE SCALE GENOMIC DNA]</scope>
    <source>
        <strain evidence="1 2">93TX-2</strain>
    </source>
</reference>
<gene>
    <name evidence="1" type="ORF">PSHT_03956</name>
</gene>
<comment type="caution">
    <text evidence="1">The sequence shown here is derived from an EMBL/GenBank/DDBJ whole genome shotgun (WGS) entry which is preliminary data.</text>
</comment>
<dbReference type="Proteomes" id="UP000238274">
    <property type="component" value="Unassembled WGS sequence"/>
</dbReference>
<organism evidence="1 2">
    <name type="scientific">Puccinia striiformis</name>
    <dbReference type="NCBI Taxonomy" id="27350"/>
    <lineage>
        <taxon>Eukaryota</taxon>
        <taxon>Fungi</taxon>
        <taxon>Dikarya</taxon>
        <taxon>Basidiomycota</taxon>
        <taxon>Pucciniomycotina</taxon>
        <taxon>Pucciniomycetes</taxon>
        <taxon>Pucciniales</taxon>
        <taxon>Pucciniaceae</taxon>
        <taxon>Puccinia</taxon>
    </lineage>
</organism>